<comment type="caution">
    <text evidence="2">The sequence shown here is derived from an EMBL/GenBank/DDBJ whole genome shotgun (WGS) entry which is preliminary data.</text>
</comment>
<feature type="region of interest" description="Disordered" evidence="1">
    <location>
        <begin position="28"/>
        <end position="54"/>
    </location>
</feature>
<evidence type="ECO:0000313" key="2">
    <source>
        <dbReference type="EMBL" id="TNN49042.1"/>
    </source>
</evidence>
<evidence type="ECO:0000256" key="1">
    <source>
        <dbReference type="SAM" id="MobiDB-lite"/>
    </source>
</evidence>
<accession>A0A4Z2G926</accession>
<protein>
    <submittedName>
        <fullName evidence="2">Uncharacterized protein</fullName>
    </submittedName>
</protein>
<dbReference type="AlphaFoldDB" id="A0A4Z2G926"/>
<keyword evidence="3" id="KW-1185">Reference proteome</keyword>
<sequence>MEHVGSGQGLVSSPVGCFAAQKLSRRRALNAPAEPTRVDLSGSRNKHHGKDSHLAPERSILHNCLYPRAPQFISAAQPRRDERVAGQSIFPALVVAPVLVFGSDMKLWAAPPLQPTLPERCVDKDEAPTTASPPLPGTTLAYIAWIGF</sequence>
<organism evidence="2 3">
    <name type="scientific">Liparis tanakae</name>
    <name type="common">Tanaka's snailfish</name>
    <dbReference type="NCBI Taxonomy" id="230148"/>
    <lineage>
        <taxon>Eukaryota</taxon>
        <taxon>Metazoa</taxon>
        <taxon>Chordata</taxon>
        <taxon>Craniata</taxon>
        <taxon>Vertebrata</taxon>
        <taxon>Euteleostomi</taxon>
        <taxon>Actinopterygii</taxon>
        <taxon>Neopterygii</taxon>
        <taxon>Teleostei</taxon>
        <taxon>Neoteleostei</taxon>
        <taxon>Acanthomorphata</taxon>
        <taxon>Eupercaria</taxon>
        <taxon>Perciformes</taxon>
        <taxon>Cottioidei</taxon>
        <taxon>Cottales</taxon>
        <taxon>Liparidae</taxon>
        <taxon>Liparis</taxon>
    </lineage>
</organism>
<dbReference type="Proteomes" id="UP000314294">
    <property type="component" value="Unassembled WGS sequence"/>
</dbReference>
<proteinExistence type="predicted"/>
<dbReference type="EMBL" id="SRLO01000672">
    <property type="protein sequence ID" value="TNN49042.1"/>
    <property type="molecule type" value="Genomic_DNA"/>
</dbReference>
<gene>
    <name evidence="2" type="ORF">EYF80_040750</name>
</gene>
<evidence type="ECO:0000313" key="3">
    <source>
        <dbReference type="Proteomes" id="UP000314294"/>
    </source>
</evidence>
<name>A0A4Z2G926_9TELE</name>
<reference evidence="2 3" key="1">
    <citation type="submission" date="2019-03" db="EMBL/GenBank/DDBJ databases">
        <title>First draft genome of Liparis tanakae, snailfish: a comprehensive survey of snailfish specific genes.</title>
        <authorList>
            <person name="Kim W."/>
            <person name="Song I."/>
            <person name="Jeong J.-H."/>
            <person name="Kim D."/>
            <person name="Kim S."/>
            <person name="Ryu S."/>
            <person name="Song J.Y."/>
            <person name="Lee S.K."/>
        </authorList>
    </citation>
    <scope>NUCLEOTIDE SEQUENCE [LARGE SCALE GENOMIC DNA]</scope>
    <source>
        <tissue evidence="2">Muscle</tissue>
    </source>
</reference>